<evidence type="ECO:0000313" key="2">
    <source>
        <dbReference type="Proteomes" id="UP001054945"/>
    </source>
</evidence>
<name>A0AAV4MDJ3_CAEEX</name>
<accession>A0AAV4MDJ3</accession>
<proteinExistence type="predicted"/>
<organism evidence="1 2">
    <name type="scientific">Caerostris extrusa</name>
    <name type="common">Bark spider</name>
    <name type="synonym">Caerostris bankana</name>
    <dbReference type="NCBI Taxonomy" id="172846"/>
    <lineage>
        <taxon>Eukaryota</taxon>
        <taxon>Metazoa</taxon>
        <taxon>Ecdysozoa</taxon>
        <taxon>Arthropoda</taxon>
        <taxon>Chelicerata</taxon>
        <taxon>Arachnida</taxon>
        <taxon>Araneae</taxon>
        <taxon>Araneomorphae</taxon>
        <taxon>Entelegynae</taxon>
        <taxon>Araneoidea</taxon>
        <taxon>Araneidae</taxon>
        <taxon>Caerostris</taxon>
    </lineage>
</organism>
<gene>
    <name evidence="1" type="ORF">CEXT_317071</name>
</gene>
<comment type="caution">
    <text evidence="1">The sequence shown here is derived from an EMBL/GenBank/DDBJ whole genome shotgun (WGS) entry which is preliminary data.</text>
</comment>
<sequence length="71" mass="7876">KYGCIHNHFLPLHDAKASPLLPLAFSLSRDHGVSPSTARVQEVHNAATTWQQVGVERGHSLCDVLHLLVLW</sequence>
<dbReference type="AlphaFoldDB" id="A0AAV4MDJ3"/>
<evidence type="ECO:0000313" key="1">
    <source>
        <dbReference type="EMBL" id="GIX70146.1"/>
    </source>
</evidence>
<keyword evidence="2" id="KW-1185">Reference proteome</keyword>
<feature type="non-terminal residue" evidence="1">
    <location>
        <position position="1"/>
    </location>
</feature>
<protein>
    <submittedName>
        <fullName evidence="1">Uncharacterized protein</fullName>
    </submittedName>
</protein>
<reference evidence="1 2" key="1">
    <citation type="submission" date="2021-06" db="EMBL/GenBank/DDBJ databases">
        <title>Caerostris extrusa draft genome.</title>
        <authorList>
            <person name="Kono N."/>
            <person name="Arakawa K."/>
        </authorList>
    </citation>
    <scope>NUCLEOTIDE SEQUENCE [LARGE SCALE GENOMIC DNA]</scope>
</reference>
<dbReference type="Proteomes" id="UP001054945">
    <property type="component" value="Unassembled WGS sequence"/>
</dbReference>
<dbReference type="EMBL" id="BPLR01019651">
    <property type="protein sequence ID" value="GIX70146.1"/>
    <property type="molecule type" value="Genomic_DNA"/>
</dbReference>